<dbReference type="SUPFAM" id="SSF55729">
    <property type="entry name" value="Acyl-CoA N-acyltransferases (Nat)"/>
    <property type="match status" value="1"/>
</dbReference>
<reference evidence="2 3" key="1">
    <citation type="journal article" date="2015" name="Stand. Genomic Sci.">
        <title>Genomic Encyclopedia of Bacterial and Archaeal Type Strains, Phase III: the genomes of soil and plant-associated and newly described type strains.</title>
        <authorList>
            <person name="Whitman W.B."/>
            <person name="Woyke T."/>
            <person name="Klenk H.P."/>
            <person name="Zhou Y."/>
            <person name="Lilburn T.G."/>
            <person name="Beck B.J."/>
            <person name="De Vos P."/>
            <person name="Vandamme P."/>
            <person name="Eisen J.A."/>
            <person name="Garrity G."/>
            <person name="Hugenholtz P."/>
            <person name="Kyrpides N.C."/>
        </authorList>
    </citation>
    <scope>NUCLEOTIDE SEQUENCE [LARGE SCALE GENOMIC DNA]</scope>
    <source>
        <strain evidence="2 3">RF6</strain>
    </source>
</reference>
<dbReference type="EMBL" id="SHKI01000005">
    <property type="protein sequence ID" value="RZT64768.1"/>
    <property type="molecule type" value="Genomic_DNA"/>
</dbReference>
<sequence>MPSPSPLASDRLVLRPFDAILSEARARYQALPEVARYLYRPPLTPEQSRDSALRNPERRFERAGDQLLFAVVGAGDGALVGEVVATLENPAAGQVEVGWIFDPASAGRGYATEAALLLLGALFAEHRAHRIFARLDVENDASRRICERLGMRQEAHLVENDLDGERRGSEYVYAILAREFAA</sequence>
<dbReference type="AlphaFoldDB" id="A0A4Q7TY10"/>
<evidence type="ECO:0000313" key="2">
    <source>
        <dbReference type="EMBL" id="RZT64768.1"/>
    </source>
</evidence>
<evidence type="ECO:0000313" key="3">
    <source>
        <dbReference type="Proteomes" id="UP000291832"/>
    </source>
</evidence>
<organism evidence="2 3">
    <name type="scientific">Leucobacter luti</name>
    <dbReference type="NCBI Taxonomy" id="340320"/>
    <lineage>
        <taxon>Bacteria</taxon>
        <taxon>Bacillati</taxon>
        <taxon>Actinomycetota</taxon>
        <taxon>Actinomycetes</taxon>
        <taxon>Micrococcales</taxon>
        <taxon>Microbacteriaceae</taxon>
        <taxon>Leucobacter</taxon>
    </lineage>
</organism>
<dbReference type="InterPro" id="IPR016181">
    <property type="entry name" value="Acyl_CoA_acyltransferase"/>
</dbReference>
<dbReference type="Pfam" id="PF13302">
    <property type="entry name" value="Acetyltransf_3"/>
    <property type="match status" value="1"/>
</dbReference>
<dbReference type="GO" id="GO:0016747">
    <property type="term" value="F:acyltransferase activity, transferring groups other than amino-acyl groups"/>
    <property type="evidence" value="ECO:0007669"/>
    <property type="project" value="InterPro"/>
</dbReference>
<dbReference type="Proteomes" id="UP000291832">
    <property type="component" value="Unassembled WGS sequence"/>
</dbReference>
<evidence type="ECO:0000259" key="1">
    <source>
        <dbReference type="PROSITE" id="PS51186"/>
    </source>
</evidence>
<gene>
    <name evidence="2" type="ORF">EV139_2192</name>
</gene>
<dbReference type="RefSeq" id="WP_198677542.1">
    <property type="nucleotide sequence ID" value="NZ_QYAG01000001.1"/>
</dbReference>
<dbReference type="PANTHER" id="PTHR43792">
    <property type="entry name" value="GNAT FAMILY, PUTATIVE (AFU_ORTHOLOGUE AFUA_3G00765)-RELATED-RELATED"/>
    <property type="match status" value="1"/>
</dbReference>
<dbReference type="PANTHER" id="PTHR43792:SF1">
    <property type="entry name" value="N-ACETYLTRANSFERASE DOMAIN-CONTAINING PROTEIN"/>
    <property type="match status" value="1"/>
</dbReference>
<proteinExistence type="predicted"/>
<name>A0A4Q7TY10_9MICO</name>
<comment type="caution">
    <text evidence="2">The sequence shown here is derived from an EMBL/GenBank/DDBJ whole genome shotgun (WGS) entry which is preliminary data.</text>
</comment>
<keyword evidence="3" id="KW-1185">Reference proteome</keyword>
<dbReference type="PROSITE" id="PS51186">
    <property type="entry name" value="GNAT"/>
    <property type="match status" value="1"/>
</dbReference>
<dbReference type="Gene3D" id="3.40.630.30">
    <property type="match status" value="1"/>
</dbReference>
<accession>A0A4Q7TY10</accession>
<dbReference type="InterPro" id="IPR000182">
    <property type="entry name" value="GNAT_dom"/>
</dbReference>
<feature type="domain" description="N-acetyltransferase" evidence="1">
    <location>
        <begin position="12"/>
        <end position="178"/>
    </location>
</feature>
<protein>
    <submittedName>
        <fullName evidence="2">RimJ/RimL family protein N-acetyltransferase</fullName>
    </submittedName>
</protein>
<keyword evidence="2" id="KW-0808">Transferase</keyword>
<dbReference type="InterPro" id="IPR051531">
    <property type="entry name" value="N-acetyltransferase"/>
</dbReference>